<organism evidence="3 4">
    <name type="scientific">Lentilactobacillus diolivorans DSM 14421</name>
    <dbReference type="NCBI Taxonomy" id="1423739"/>
    <lineage>
        <taxon>Bacteria</taxon>
        <taxon>Bacillati</taxon>
        <taxon>Bacillota</taxon>
        <taxon>Bacilli</taxon>
        <taxon>Lactobacillales</taxon>
        <taxon>Lactobacillaceae</taxon>
        <taxon>Lentilactobacillus</taxon>
    </lineage>
</organism>
<feature type="compositionally biased region" description="Low complexity" evidence="1">
    <location>
        <begin position="146"/>
        <end position="199"/>
    </location>
</feature>
<dbReference type="Pfam" id="PF14478">
    <property type="entry name" value="DUF4430"/>
    <property type="match status" value="1"/>
</dbReference>
<feature type="compositionally biased region" description="Basic and acidic residues" evidence="1">
    <location>
        <begin position="118"/>
        <end position="128"/>
    </location>
</feature>
<proteinExistence type="predicted"/>
<reference evidence="3 4" key="1">
    <citation type="journal article" date="2015" name="Genome Announc.">
        <title>Expanding the biotechnology potential of lactobacilli through comparative genomics of 213 strains and associated genera.</title>
        <authorList>
            <person name="Sun Z."/>
            <person name="Harris H.M."/>
            <person name="McCann A."/>
            <person name="Guo C."/>
            <person name="Argimon S."/>
            <person name="Zhang W."/>
            <person name="Yang X."/>
            <person name="Jeffery I.B."/>
            <person name="Cooney J.C."/>
            <person name="Kagawa T.F."/>
            <person name="Liu W."/>
            <person name="Song Y."/>
            <person name="Salvetti E."/>
            <person name="Wrobel A."/>
            <person name="Rasinkangas P."/>
            <person name="Parkhill J."/>
            <person name="Rea M.C."/>
            <person name="O'Sullivan O."/>
            <person name="Ritari J."/>
            <person name="Douillard F.P."/>
            <person name="Paul Ross R."/>
            <person name="Yang R."/>
            <person name="Briner A.E."/>
            <person name="Felis G.E."/>
            <person name="de Vos W.M."/>
            <person name="Barrangou R."/>
            <person name="Klaenhammer T.R."/>
            <person name="Caufield P.W."/>
            <person name="Cui Y."/>
            <person name="Zhang H."/>
            <person name="O'Toole P.W."/>
        </authorList>
    </citation>
    <scope>NUCLEOTIDE SEQUENCE [LARGE SCALE GENOMIC DNA]</scope>
    <source>
        <strain evidence="3 4">DSM 14421</strain>
    </source>
</reference>
<evidence type="ECO:0000259" key="2">
    <source>
        <dbReference type="Pfam" id="PF14478"/>
    </source>
</evidence>
<dbReference type="Gene3D" id="2.170.130.30">
    <property type="match status" value="1"/>
</dbReference>
<comment type="caution">
    <text evidence="3">The sequence shown here is derived from an EMBL/GenBank/DDBJ whole genome shotgun (WGS) entry which is preliminary data.</text>
</comment>
<name>A0A0R1S918_9LACO</name>
<feature type="domain" description="Transcobalamin-like C-terminal" evidence="2">
    <location>
        <begin position="228"/>
        <end position="303"/>
    </location>
</feature>
<dbReference type="InterPro" id="IPR027954">
    <property type="entry name" value="Transcobalamin-like_C"/>
</dbReference>
<dbReference type="EMBL" id="AZEY01000068">
    <property type="protein sequence ID" value="KRL65409.1"/>
    <property type="molecule type" value="Genomic_DNA"/>
</dbReference>
<sequence length="315" mass="33631">MLLKRFLKIVALIFSLTLFFSTIGQELITSTPVQAASQNSRLIQVKSGRANYQSSHHKTHKSKHGKRAKQSKKSQQKKKVKQNKKQANTKKVNRSKRTNKKTVKNKVSKKSPTSKKTKGSDQIDKTGDANKPQNPQSTTKSNQGLPATSSSNNPTVSSSSATVSSQSSSSEINASSPTAPAVSTSPNPGISTSPTTPAPTQQVTVMVYGPISKGNQLLLNGSVTIKQGDTVYDAIKRACSQQNIPFNALDDGSSAYVTGIGGFNAGNFGATSGWLYSVNGSFSNLSCGSYPIKDGDIINWMFTQNQGKDRNAPIA</sequence>
<feature type="compositionally biased region" description="Basic residues" evidence="1">
    <location>
        <begin position="55"/>
        <end position="117"/>
    </location>
</feature>
<protein>
    <recommendedName>
        <fullName evidence="2">Transcobalamin-like C-terminal domain-containing protein</fullName>
    </recommendedName>
</protein>
<feature type="compositionally biased region" description="Polar residues" evidence="1">
    <location>
        <begin position="131"/>
        <end position="145"/>
    </location>
</feature>
<dbReference type="PATRIC" id="fig|1423739.3.peg.247"/>
<feature type="region of interest" description="Disordered" evidence="1">
    <location>
        <begin position="47"/>
        <end position="199"/>
    </location>
</feature>
<evidence type="ECO:0000256" key="1">
    <source>
        <dbReference type="SAM" id="MobiDB-lite"/>
    </source>
</evidence>
<gene>
    <name evidence="3" type="ORF">FC85_GL000236</name>
</gene>
<dbReference type="STRING" id="1423739.FC85_GL000236"/>
<evidence type="ECO:0000313" key="4">
    <source>
        <dbReference type="Proteomes" id="UP000052013"/>
    </source>
</evidence>
<dbReference type="Proteomes" id="UP000052013">
    <property type="component" value="Unassembled WGS sequence"/>
</dbReference>
<accession>A0A0R1S918</accession>
<evidence type="ECO:0000313" key="3">
    <source>
        <dbReference type="EMBL" id="KRL65409.1"/>
    </source>
</evidence>
<dbReference type="AlphaFoldDB" id="A0A0R1S918"/>
<dbReference type="RefSeq" id="WP_057864824.1">
    <property type="nucleotide sequence ID" value="NZ_AZEY01000068.1"/>
</dbReference>